<keyword evidence="4" id="KW-1185">Reference proteome</keyword>
<reference evidence="4" key="1">
    <citation type="journal article" date="2017" name="Front. Plant Sci.">
        <title>Climate Clever Clovers: New Paradigm to Reduce the Environmental Footprint of Ruminants by Breeding Low Methanogenic Forages Utilizing Haplotype Variation.</title>
        <authorList>
            <person name="Kaur P."/>
            <person name="Appels R."/>
            <person name="Bayer P.E."/>
            <person name="Keeble-Gagnere G."/>
            <person name="Wang J."/>
            <person name="Hirakawa H."/>
            <person name="Shirasawa K."/>
            <person name="Vercoe P."/>
            <person name="Stefanova K."/>
            <person name="Durmic Z."/>
            <person name="Nichols P."/>
            <person name="Revell C."/>
            <person name="Isobe S.N."/>
            <person name="Edwards D."/>
            <person name="Erskine W."/>
        </authorList>
    </citation>
    <scope>NUCLEOTIDE SEQUENCE [LARGE SCALE GENOMIC DNA]</scope>
    <source>
        <strain evidence="4">cv. Daliak</strain>
    </source>
</reference>
<feature type="domain" description="F-box" evidence="2">
    <location>
        <begin position="26"/>
        <end position="79"/>
    </location>
</feature>
<dbReference type="SUPFAM" id="SSF52047">
    <property type="entry name" value="RNI-like"/>
    <property type="match status" value="1"/>
</dbReference>
<dbReference type="EMBL" id="DF974265">
    <property type="protein sequence ID" value="GAU46936.1"/>
    <property type="molecule type" value="Genomic_DNA"/>
</dbReference>
<dbReference type="AlphaFoldDB" id="A0A2Z6NTM0"/>
<dbReference type="Gene3D" id="1.20.1280.50">
    <property type="match status" value="1"/>
</dbReference>
<sequence length="659" mass="74455">MSKSVDEVITIPPEKRARHDDNEYNQDRLSDLPDCVLLHILSFFDSKQAVQTCVLSKRWKYLWKCIHTLILHSRNFPTVKKFAIFVSKILTVRDTSTALHALDLYRRGDLENFTFCGTENGCAEPFSAFTKLNSLVIYSCKVRDTQILSISSETLLKLNSLDIRNCAKVELSTPSLCTFTFPKRLDLDQKICGSGLSSVKQVNIDAPDYVASAKHGLVLLSWLQDLANVESLTVTSITLQILSLVPDLFKVKLSSLCNLKSLEVELVPFDYGALARIMERVMLQKAAAKSRKEAAKLRKAFKAGLKPPPIPDGIIDFLRQNSPSTEVNIITKYASHFNLKQVEESIKGGKNTSYHSHFAVPVSSAAVPASAAPPSLHLCCTEKAATNVDNSDSMLWPDFVTKAFIDIMVDEVTQGNMPNGVFHTRTWTSMTTRLNSITNCSYEREQLKAKLHSLRAMFLEFYSLLQKTGFRWNAETNTVTASEEVWQNYLKAHNKASQFQKKGCDHYKLLEIIFNKNNGTEVLHHSSIQDQSNTNIENELNNHYLNTESTNNARVDNDSSDNDIQVERIICSRKQKIQVIDHTSRTESTSHQVGDAARGSSSHVTEDCSLTKCVVALEEIRDISYDIFGKALEKFKDPDWREMFIAMSNDRRRGWLFRL</sequence>
<dbReference type="CDD" id="cd22160">
    <property type="entry name" value="F-box_AtFBL13-like"/>
    <property type="match status" value="1"/>
</dbReference>
<gene>
    <name evidence="3" type="ORF">TSUD_85360</name>
</gene>
<protein>
    <recommendedName>
        <fullName evidence="2">F-box domain-containing protein</fullName>
    </recommendedName>
</protein>
<dbReference type="InterPro" id="IPR001810">
    <property type="entry name" value="F-box_dom"/>
</dbReference>
<feature type="region of interest" description="Disordered" evidence="1">
    <location>
        <begin position="581"/>
        <end position="601"/>
    </location>
</feature>
<dbReference type="Proteomes" id="UP000242715">
    <property type="component" value="Unassembled WGS sequence"/>
</dbReference>
<dbReference type="OrthoDB" id="686198at2759"/>
<dbReference type="PANTHER" id="PTHR47584">
    <property type="match status" value="1"/>
</dbReference>
<dbReference type="InterPro" id="IPR053781">
    <property type="entry name" value="F-box_AtFBL13-like"/>
</dbReference>
<dbReference type="SUPFAM" id="SSF81383">
    <property type="entry name" value="F-box domain"/>
    <property type="match status" value="1"/>
</dbReference>
<evidence type="ECO:0000256" key="1">
    <source>
        <dbReference type="SAM" id="MobiDB-lite"/>
    </source>
</evidence>
<evidence type="ECO:0000313" key="3">
    <source>
        <dbReference type="EMBL" id="GAU46936.1"/>
    </source>
</evidence>
<dbReference type="PROSITE" id="PS50181">
    <property type="entry name" value="FBOX"/>
    <property type="match status" value="1"/>
</dbReference>
<dbReference type="InterPro" id="IPR024752">
    <property type="entry name" value="Myb/SANT-like_dom"/>
</dbReference>
<dbReference type="InterPro" id="IPR045026">
    <property type="entry name" value="LIMYB"/>
</dbReference>
<dbReference type="PANTHER" id="PTHR47584:SF14">
    <property type="entry name" value="L10-INTERACTING MYB DOMAIN-CONTAINING PROTEIN-LIKE"/>
    <property type="match status" value="1"/>
</dbReference>
<proteinExistence type="predicted"/>
<evidence type="ECO:0000259" key="2">
    <source>
        <dbReference type="PROSITE" id="PS50181"/>
    </source>
</evidence>
<dbReference type="InterPro" id="IPR036047">
    <property type="entry name" value="F-box-like_dom_sf"/>
</dbReference>
<evidence type="ECO:0000313" key="4">
    <source>
        <dbReference type="Proteomes" id="UP000242715"/>
    </source>
</evidence>
<name>A0A2Z6NTM0_TRISU</name>
<dbReference type="Pfam" id="PF12776">
    <property type="entry name" value="Myb_DNA-bind_3"/>
    <property type="match status" value="1"/>
</dbReference>
<accession>A0A2Z6NTM0</accession>
<organism evidence="3 4">
    <name type="scientific">Trifolium subterraneum</name>
    <name type="common">Subterranean clover</name>
    <dbReference type="NCBI Taxonomy" id="3900"/>
    <lineage>
        <taxon>Eukaryota</taxon>
        <taxon>Viridiplantae</taxon>
        <taxon>Streptophyta</taxon>
        <taxon>Embryophyta</taxon>
        <taxon>Tracheophyta</taxon>
        <taxon>Spermatophyta</taxon>
        <taxon>Magnoliopsida</taxon>
        <taxon>eudicotyledons</taxon>
        <taxon>Gunneridae</taxon>
        <taxon>Pentapetalae</taxon>
        <taxon>rosids</taxon>
        <taxon>fabids</taxon>
        <taxon>Fabales</taxon>
        <taxon>Fabaceae</taxon>
        <taxon>Papilionoideae</taxon>
        <taxon>50 kb inversion clade</taxon>
        <taxon>NPAAA clade</taxon>
        <taxon>Hologalegina</taxon>
        <taxon>IRL clade</taxon>
        <taxon>Trifolieae</taxon>
        <taxon>Trifolium</taxon>
    </lineage>
</organism>
<dbReference type="Pfam" id="PF00646">
    <property type="entry name" value="F-box"/>
    <property type="match status" value="1"/>
</dbReference>